<protein>
    <submittedName>
        <fullName evidence="16">PTS system beta-glucoside-specific EIIBCA component BglP</fullName>
        <ecNumber evidence="16">2.7.1.69</ecNumber>
    </submittedName>
</protein>
<keyword evidence="9 12" id="KW-1133">Transmembrane helix</keyword>
<accession>A0A174G751</accession>
<evidence type="ECO:0000256" key="2">
    <source>
        <dbReference type="ARBA" id="ARBA00022448"/>
    </source>
</evidence>
<dbReference type="InterPro" id="IPR013013">
    <property type="entry name" value="PTS_EIIC_1"/>
</dbReference>
<feature type="transmembrane region" description="Helical" evidence="12">
    <location>
        <begin position="421"/>
        <end position="444"/>
    </location>
</feature>
<evidence type="ECO:0000259" key="13">
    <source>
        <dbReference type="PROSITE" id="PS51093"/>
    </source>
</evidence>
<dbReference type="FunFam" id="3.30.1360.60:FF:000001">
    <property type="entry name" value="PTS system glucose-specific IIBC component PtsG"/>
    <property type="match status" value="1"/>
</dbReference>
<dbReference type="Gene3D" id="2.70.70.10">
    <property type="entry name" value="Glucose Permease (Domain IIA)"/>
    <property type="match status" value="1"/>
</dbReference>
<evidence type="ECO:0000256" key="5">
    <source>
        <dbReference type="ARBA" id="ARBA00022679"/>
    </source>
</evidence>
<evidence type="ECO:0000313" key="16">
    <source>
        <dbReference type="EMBL" id="CUO58302.1"/>
    </source>
</evidence>
<keyword evidence="6" id="KW-0598">Phosphotransferase system</keyword>
<dbReference type="PROSITE" id="PS51093">
    <property type="entry name" value="PTS_EIIA_TYPE_1"/>
    <property type="match status" value="1"/>
</dbReference>
<dbReference type="SUPFAM" id="SSF55604">
    <property type="entry name" value="Glucose permease domain IIB"/>
    <property type="match status" value="1"/>
</dbReference>
<dbReference type="InterPro" id="IPR003352">
    <property type="entry name" value="PTS_EIIC"/>
</dbReference>
<feature type="domain" description="PTS EIIC type-1" evidence="15">
    <location>
        <begin position="101"/>
        <end position="458"/>
    </location>
</feature>
<gene>
    <name evidence="16" type="primary">bglP5</name>
    <name evidence="16" type="ORF">ERS852470_02762</name>
</gene>
<keyword evidence="3" id="KW-1003">Cell membrane</keyword>
<evidence type="ECO:0000256" key="8">
    <source>
        <dbReference type="ARBA" id="ARBA00022777"/>
    </source>
</evidence>
<comment type="subcellular location">
    <subcellularLocation>
        <location evidence="1">Cell membrane</location>
        <topology evidence="1">Multi-pass membrane protein</topology>
    </subcellularLocation>
</comment>
<reference evidence="16 17" key="1">
    <citation type="submission" date="2015-09" db="EMBL/GenBank/DDBJ databases">
        <authorList>
            <consortium name="Pathogen Informatics"/>
        </authorList>
    </citation>
    <scope>NUCLEOTIDE SEQUENCE [LARGE SCALE GENOMIC DNA]</scope>
    <source>
        <strain evidence="16 17">2789STDY5834855</strain>
    </source>
</reference>
<dbReference type="InterPro" id="IPR036878">
    <property type="entry name" value="Glu_permease_IIB"/>
</dbReference>
<dbReference type="RefSeq" id="WP_055277452.1">
    <property type="nucleotide sequence ID" value="NZ_CYZV01000032.1"/>
</dbReference>
<dbReference type="Pfam" id="PF00367">
    <property type="entry name" value="PTS_EIIB"/>
    <property type="match status" value="1"/>
</dbReference>
<keyword evidence="2" id="KW-0813">Transport</keyword>
<dbReference type="PROSITE" id="PS01035">
    <property type="entry name" value="PTS_EIIB_TYPE_1_CYS"/>
    <property type="match status" value="1"/>
</dbReference>
<dbReference type="PANTHER" id="PTHR30175">
    <property type="entry name" value="PHOSPHOTRANSFERASE SYSTEM TRANSPORT PROTEIN"/>
    <property type="match status" value="1"/>
</dbReference>
<dbReference type="NCBIfam" id="TIGR00830">
    <property type="entry name" value="PTBA"/>
    <property type="match status" value="1"/>
</dbReference>
<dbReference type="PROSITE" id="PS00371">
    <property type="entry name" value="PTS_EIIA_TYPE_1_HIS"/>
    <property type="match status" value="1"/>
</dbReference>
<evidence type="ECO:0000259" key="14">
    <source>
        <dbReference type="PROSITE" id="PS51098"/>
    </source>
</evidence>
<dbReference type="Proteomes" id="UP000095558">
    <property type="component" value="Unassembled WGS sequence"/>
</dbReference>
<keyword evidence="4" id="KW-0762">Sugar transport</keyword>
<dbReference type="PROSITE" id="PS51103">
    <property type="entry name" value="PTS_EIIC_TYPE_1"/>
    <property type="match status" value="1"/>
</dbReference>
<dbReference type="GO" id="GO:0005886">
    <property type="term" value="C:plasma membrane"/>
    <property type="evidence" value="ECO:0007669"/>
    <property type="project" value="UniProtKB-SubCell"/>
</dbReference>
<keyword evidence="7 12" id="KW-0812">Transmembrane</keyword>
<dbReference type="AlphaFoldDB" id="A0A174G751"/>
<keyword evidence="10 12" id="KW-0472">Membrane</keyword>
<dbReference type="Pfam" id="PF02378">
    <property type="entry name" value="PTS_EIIC"/>
    <property type="match status" value="1"/>
</dbReference>
<dbReference type="InterPro" id="IPR018113">
    <property type="entry name" value="PTrfase_EIIB_Cys"/>
</dbReference>
<dbReference type="GO" id="GO:0009401">
    <property type="term" value="P:phosphoenolpyruvate-dependent sugar phosphotransferase system"/>
    <property type="evidence" value="ECO:0007669"/>
    <property type="project" value="UniProtKB-KW"/>
</dbReference>
<feature type="active site" description="Phosphocysteine intermediate; for EIIB activity" evidence="11">
    <location>
        <position position="26"/>
    </location>
</feature>
<evidence type="ECO:0000256" key="11">
    <source>
        <dbReference type="PROSITE-ProRule" id="PRU00421"/>
    </source>
</evidence>
<feature type="transmembrane region" description="Helical" evidence="12">
    <location>
        <begin position="140"/>
        <end position="163"/>
    </location>
</feature>
<evidence type="ECO:0000313" key="17">
    <source>
        <dbReference type="Proteomes" id="UP000095558"/>
    </source>
</evidence>
<dbReference type="CDD" id="cd00210">
    <property type="entry name" value="PTS_IIA_glc"/>
    <property type="match status" value="1"/>
</dbReference>
<dbReference type="Pfam" id="PF00358">
    <property type="entry name" value="PTS_EIIA_1"/>
    <property type="match status" value="1"/>
</dbReference>
<evidence type="ECO:0000256" key="4">
    <source>
        <dbReference type="ARBA" id="ARBA00022597"/>
    </source>
</evidence>
<dbReference type="InterPro" id="IPR050558">
    <property type="entry name" value="PTS_Sugar-Specific_Components"/>
</dbReference>
<dbReference type="CDD" id="cd00212">
    <property type="entry name" value="PTS_IIB_glc"/>
    <property type="match status" value="1"/>
</dbReference>
<dbReference type="GO" id="GO:0090589">
    <property type="term" value="F:protein-phosphocysteine-trehalose phosphotransferase system transporter activity"/>
    <property type="evidence" value="ECO:0007669"/>
    <property type="project" value="TreeGrafter"/>
</dbReference>
<dbReference type="InterPro" id="IPR001996">
    <property type="entry name" value="PTS_IIB_1"/>
</dbReference>
<sequence>MNYENLAKQILKNVGGQENVSNLTHCATRLRFNLKDLSKANTEAIKKTKGVMGVVDKGAQYQIIIGSDVANVYKELLKIGNFQSSSSKNDGEKKGLDKIFDIIAGTFTPILPPLTAAGMLKAVLVLLTTFGLMSKESQTYYILSFMADAIFFLFPVALGYTAAVKFKCNPFMGILMGGIMIHPNWTALVNAKEAVTLFGLPVKLVSYTSSVIPIILVVWVMSYVENFADKISPKPIKFFSKPLITILVMGPLALIALGPIGSVLGEGLADIVTAINNVAPWSIPMIIGGVSPLLVLVGMHYAFFPLAFNDLALKGSENVLGPGMLVSNIAQGGAVLCVSLKTKNRDLKQLAGSAGLTALLGITEPAMYGVTMKLKKPLIAVCSGGALAGLYIGLMGVVRYSSGAPGLASIAIFIGENPMNIVHALIGCAIAFVSAFALTWIIGFEDPANEDDQIEDESLEEVAVDKAPLMNKITIASPLKGNIVPLNEVKDETFASEMMGKGIAINPTEGKVVSPINGTVQMIFKTKHAIGLKSEDGAEILIHIGMDTVQLDGKHFTAHVKDGDKVKVGDTLVEFDMNAIKNEGYELITPVIITNTMEYLEIVPKDIKSVNTGETLITIL</sequence>
<dbReference type="InterPro" id="IPR011055">
    <property type="entry name" value="Dup_hybrid_motif"/>
</dbReference>
<dbReference type="InterPro" id="IPR001127">
    <property type="entry name" value="PTS_EIIA_1_perm"/>
</dbReference>
<dbReference type="FunFam" id="2.70.70.10:FF:000001">
    <property type="entry name" value="PTS system glucose-specific IIA component"/>
    <property type="match status" value="1"/>
</dbReference>
<dbReference type="SUPFAM" id="SSF51261">
    <property type="entry name" value="Duplicated hybrid motif"/>
    <property type="match status" value="1"/>
</dbReference>
<dbReference type="GO" id="GO:0008982">
    <property type="term" value="F:protein-N(PI)-phosphohistidine-sugar phosphotransferase activity"/>
    <property type="evidence" value="ECO:0007669"/>
    <property type="project" value="InterPro"/>
</dbReference>
<evidence type="ECO:0000256" key="10">
    <source>
        <dbReference type="ARBA" id="ARBA00023136"/>
    </source>
</evidence>
<feature type="transmembrane region" description="Helical" evidence="12">
    <location>
        <begin position="281"/>
        <end position="304"/>
    </location>
</feature>
<feature type="transmembrane region" description="Helical" evidence="12">
    <location>
        <begin position="243"/>
        <end position="261"/>
    </location>
</feature>
<feature type="domain" description="PTS EIIB type-1" evidence="14">
    <location>
        <begin position="4"/>
        <end position="86"/>
    </location>
</feature>
<feature type="transmembrane region" description="Helical" evidence="12">
    <location>
        <begin position="114"/>
        <end position="133"/>
    </location>
</feature>
<keyword evidence="5 16" id="KW-0808">Transferase</keyword>
<organism evidence="16 17">
    <name type="scientific">Clostridium disporicum</name>
    <dbReference type="NCBI Taxonomy" id="84024"/>
    <lineage>
        <taxon>Bacteria</taxon>
        <taxon>Bacillati</taxon>
        <taxon>Bacillota</taxon>
        <taxon>Clostridia</taxon>
        <taxon>Eubacteriales</taxon>
        <taxon>Clostridiaceae</taxon>
        <taxon>Clostridium</taxon>
    </lineage>
</organism>
<evidence type="ECO:0000256" key="3">
    <source>
        <dbReference type="ARBA" id="ARBA00022475"/>
    </source>
</evidence>
<dbReference type="Gene3D" id="3.30.1360.60">
    <property type="entry name" value="Glucose permease domain IIB"/>
    <property type="match status" value="1"/>
</dbReference>
<dbReference type="EMBL" id="CYZV01000032">
    <property type="protein sequence ID" value="CUO58302.1"/>
    <property type="molecule type" value="Genomic_DNA"/>
</dbReference>
<dbReference type="EC" id="2.7.1.69" evidence="16"/>
<dbReference type="GO" id="GO:0016301">
    <property type="term" value="F:kinase activity"/>
    <property type="evidence" value="ECO:0007669"/>
    <property type="project" value="UniProtKB-KW"/>
</dbReference>
<dbReference type="PROSITE" id="PS51098">
    <property type="entry name" value="PTS_EIIB_TYPE_1"/>
    <property type="match status" value="1"/>
</dbReference>
<evidence type="ECO:0000256" key="1">
    <source>
        <dbReference type="ARBA" id="ARBA00004651"/>
    </source>
</evidence>
<dbReference type="GO" id="GO:0015771">
    <property type="term" value="P:trehalose transport"/>
    <property type="evidence" value="ECO:0007669"/>
    <property type="project" value="TreeGrafter"/>
</dbReference>
<dbReference type="PANTHER" id="PTHR30175:SF1">
    <property type="entry name" value="PTS SYSTEM ARBUTIN-, CELLOBIOSE-, AND SALICIN-SPECIFIC EIIBC COMPONENT-RELATED"/>
    <property type="match status" value="1"/>
</dbReference>
<feature type="transmembrane region" description="Helical" evidence="12">
    <location>
        <begin position="378"/>
        <end position="401"/>
    </location>
</feature>
<keyword evidence="8" id="KW-0418">Kinase</keyword>
<dbReference type="OrthoDB" id="92465at2"/>
<evidence type="ECO:0000256" key="7">
    <source>
        <dbReference type="ARBA" id="ARBA00022692"/>
    </source>
</evidence>
<dbReference type="NCBIfam" id="TIGR01995">
    <property type="entry name" value="PTS-II-ABC-beta"/>
    <property type="match status" value="1"/>
</dbReference>
<dbReference type="InterPro" id="IPR011297">
    <property type="entry name" value="PTS_IIABC_b_glu"/>
</dbReference>
<evidence type="ECO:0000256" key="9">
    <source>
        <dbReference type="ARBA" id="ARBA00022989"/>
    </source>
</evidence>
<evidence type="ECO:0000256" key="12">
    <source>
        <dbReference type="SAM" id="Phobius"/>
    </source>
</evidence>
<evidence type="ECO:0000256" key="6">
    <source>
        <dbReference type="ARBA" id="ARBA00022683"/>
    </source>
</evidence>
<name>A0A174G751_9CLOT</name>
<feature type="domain" description="PTS EIIA type-1" evidence="13">
    <location>
        <begin position="491"/>
        <end position="595"/>
    </location>
</feature>
<evidence type="ECO:0000259" key="15">
    <source>
        <dbReference type="PROSITE" id="PS51103"/>
    </source>
</evidence>
<feature type="transmembrane region" description="Helical" evidence="12">
    <location>
        <begin position="204"/>
        <end position="222"/>
    </location>
</feature>
<proteinExistence type="predicted"/>